<evidence type="ECO:0000256" key="13">
    <source>
        <dbReference type="ARBA" id="ARBA00035852"/>
    </source>
</evidence>
<comment type="catalytic activity">
    <reaction evidence="19">
        <text>octanoyl-CoA + H2O = octanoate + CoA + H(+)</text>
        <dbReference type="Rhea" id="RHEA:30143"/>
        <dbReference type="ChEBI" id="CHEBI:15377"/>
        <dbReference type="ChEBI" id="CHEBI:15378"/>
        <dbReference type="ChEBI" id="CHEBI:25646"/>
        <dbReference type="ChEBI" id="CHEBI:57287"/>
        <dbReference type="ChEBI" id="CHEBI:57386"/>
    </reaction>
    <physiologicalReaction direction="left-to-right" evidence="19">
        <dbReference type="Rhea" id="RHEA:30144"/>
    </physiologicalReaction>
</comment>
<comment type="catalytic activity">
    <reaction evidence="21">
        <text>decanoyl-CoA + H2O = decanoate + CoA + H(+)</text>
        <dbReference type="Rhea" id="RHEA:40059"/>
        <dbReference type="ChEBI" id="CHEBI:15377"/>
        <dbReference type="ChEBI" id="CHEBI:15378"/>
        <dbReference type="ChEBI" id="CHEBI:27689"/>
        <dbReference type="ChEBI" id="CHEBI:57287"/>
        <dbReference type="ChEBI" id="CHEBI:61430"/>
    </reaction>
    <physiologicalReaction direction="left-to-right" evidence="21">
        <dbReference type="Rhea" id="RHEA:40060"/>
    </physiologicalReaction>
</comment>
<evidence type="ECO:0000256" key="6">
    <source>
        <dbReference type="ARBA" id="ARBA00022703"/>
    </source>
</evidence>
<evidence type="ECO:0000256" key="2">
    <source>
        <dbReference type="ARBA" id="ARBA00004496"/>
    </source>
</evidence>
<evidence type="ECO:0000256" key="3">
    <source>
        <dbReference type="ARBA" id="ARBA00004632"/>
    </source>
</evidence>
<evidence type="ECO:0000256" key="15">
    <source>
        <dbReference type="ARBA" id="ARBA00038456"/>
    </source>
</evidence>
<dbReference type="SUPFAM" id="SSF54637">
    <property type="entry name" value="Thioesterase/thiol ester dehydrase-isomerase"/>
    <property type="match status" value="1"/>
</dbReference>
<organism evidence="25 26">
    <name type="scientific">Tectimicrobiota bacterium</name>
    <dbReference type="NCBI Taxonomy" id="2528274"/>
    <lineage>
        <taxon>Bacteria</taxon>
        <taxon>Pseudomonadati</taxon>
        <taxon>Nitrospinota/Tectimicrobiota group</taxon>
        <taxon>Candidatus Tectimicrobiota</taxon>
    </lineage>
</organism>
<sequence>MSEPRGRPEADGCFVCGPANPIGLRLAFRLEGEVCRAEFTPQASHQGYDGVTHGGILFSALDDVMANWLFLRGARAYTARGEIRYRAPVPVGTPLRLEGRLKAAKGRFVTLQGLALRAEDSAAVAEAESVFHVIDPGRGGWP</sequence>
<dbReference type="EMBL" id="JACQRX010000253">
    <property type="protein sequence ID" value="MBI4251952.1"/>
    <property type="molecule type" value="Genomic_DNA"/>
</dbReference>
<keyword evidence="10" id="KW-0443">Lipid metabolism</keyword>
<reference evidence="25" key="1">
    <citation type="submission" date="2020-07" db="EMBL/GenBank/DDBJ databases">
        <title>Huge and variable diversity of episymbiotic CPR bacteria and DPANN archaea in groundwater ecosystems.</title>
        <authorList>
            <person name="He C.Y."/>
            <person name="Keren R."/>
            <person name="Whittaker M."/>
            <person name="Farag I.F."/>
            <person name="Doudna J."/>
            <person name="Cate J.H.D."/>
            <person name="Banfield J.F."/>
        </authorList>
    </citation>
    <scope>NUCLEOTIDE SEQUENCE</scope>
    <source>
        <strain evidence="25">NC_groundwater_1370_Ag_S-0.2um_69_93</strain>
    </source>
</reference>
<gene>
    <name evidence="25" type="ORF">HY618_05780</name>
</gene>
<dbReference type="InterPro" id="IPR006683">
    <property type="entry name" value="Thioestr_dom"/>
</dbReference>
<keyword evidence="9" id="KW-0809">Transit peptide</keyword>
<dbReference type="GO" id="GO:0006631">
    <property type="term" value="P:fatty acid metabolic process"/>
    <property type="evidence" value="ECO:0007669"/>
    <property type="project" value="UniProtKB-KW"/>
</dbReference>
<evidence type="ECO:0000256" key="20">
    <source>
        <dbReference type="ARBA" id="ARBA00047734"/>
    </source>
</evidence>
<evidence type="ECO:0000256" key="7">
    <source>
        <dbReference type="ARBA" id="ARBA00022801"/>
    </source>
</evidence>
<evidence type="ECO:0000256" key="22">
    <source>
        <dbReference type="ARBA" id="ARBA00048074"/>
    </source>
</evidence>
<keyword evidence="4" id="KW-1003">Cell membrane</keyword>
<comment type="catalytic activity">
    <reaction evidence="22">
        <text>dodecanoyl-CoA + H2O = dodecanoate + CoA + H(+)</text>
        <dbReference type="Rhea" id="RHEA:30135"/>
        <dbReference type="ChEBI" id="CHEBI:15377"/>
        <dbReference type="ChEBI" id="CHEBI:15378"/>
        <dbReference type="ChEBI" id="CHEBI:18262"/>
        <dbReference type="ChEBI" id="CHEBI:57287"/>
        <dbReference type="ChEBI" id="CHEBI:57375"/>
    </reaction>
    <physiologicalReaction direction="left-to-right" evidence="22">
        <dbReference type="Rhea" id="RHEA:30136"/>
    </physiologicalReaction>
</comment>
<comment type="catalytic activity">
    <reaction evidence="20">
        <text>hexadecanoyl-CoA + H2O = hexadecanoate + CoA + H(+)</text>
        <dbReference type="Rhea" id="RHEA:16645"/>
        <dbReference type="ChEBI" id="CHEBI:7896"/>
        <dbReference type="ChEBI" id="CHEBI:15377"/>
        <dbReference type="ChEBI" id="CHEBI:15378"/>
        <dbReference type="ChEBI" id="CHEBI:57287"/>
        <dbReference type="ChEBI" id="CHEBI:57379"/>
        <dbReference type="EC" id="3.1.2.2"/>
    </reaction>
    <physiologicalReaction direction="left-to-right" evidence="20">
        <dbReference type="Rhea" id="RHEA:16646"/>
    </physiologicalReaction>
</comment>
<evidence type="ECO:0000256" key="10">
    <source>
        <dbReference type="ARBA" id="ARBA00023098"/>
    </source>
</evidence>
<comment type="catalytic activity">
    <reaction evidence="13">
        <text>(5Z,8Z,11Z,14Z)-eicosatetraenoyl-CoA + H2O = (5Z,8Z,11Z,14Z)-eicosatetraenoate + CoA + H(+)</text>
        <dbReference type="Rhea" id="RHEA:40151"/>
        <dbReference type="ChEBI" id="CHEBI:15377"/>
        <dbReference type="ChEBI" id="CHEBI:15378"/>
        <dbReference type="ChEBI" id="CHEBI:32395"/>
        <dbReference type="ChEBI" id="CHEBI:57287"/>
        <dbReference type="ChEBI" id="CHEBI:57368"/>
    </reaction>
    <physiologicalReaction direction="left-to-right" evidence="13">
        <dbReference type="Rhea" id="RHEA:40152"/>
    </physiologicalReaction>
</comment>
<evidence type="ECO:0000256" key="11">
    <source>
        <dbReference type="ARBA" id="ARBA00023136"/>
    </source>
</evidence>
<name>A0A932ZTR4_UNCTE</name>
<evidence type="ECO:0000256" key="4">
    <source>
        <dbReference type="ARBA" id="ARBA00022475"/>
    </source>
</evidence>
<evidence type="ECO:0000256" key="18">
    <source>
        <dbReference type="ARBA" id="ARBA00043210"/>
    </source>
</evidence>
<keyword evidence="6" id="KW-0053">Apoptosis</keyword>
<accession>A0A932ZTR4</accession>
<evidence type="ECO:0000256" key="12">
    <source>
        <dbReference type="ARBA" id="ARBA00023273"/>
    </source>
</evidence>
<dbReference type="PANTHER" id="PTHR12418:SF19">
    <property type="entry name" value="ACYL-COENZYME A THIOESTERASE THEM4"/>
    <property type="match status" value="1"/>
</dbReference>
<evidence type="ECO:0000256" key="23">
    <source>
        <dbReference type="ARBA" id="ARBA00048180"/>
    </source>
</evidence>
<evidence type="ECO:0000256" key="9">
    <source>
        <dbReference type="ARBA" id="ARBA00022946"/>
    </source>
</evidence>
<dbReference type="AlphaFoldDB" id="A0A932ZTR4"/>
<keyword evidence="12" id="KW-0966">Cell projection</keyword>
<dbReference type="GO" id="GO:0016020">
    <property type="term" value="C:membrane"/>
    <property type="evidence" value="ECO:0007669"/>
    <property type="project" value="UniProtKB-SubCell"/>
</dbReference>
<comment type="catalytic activity">
    <reaction evidence="23">
        <text>tetradecanoyl-CoA + H2O = tetradecanoate + CoA + H(+)</text>
        <dbReference type="Rhea" id="RHEA:40119"/>
        <dbReference type="ChEBI" id="CHEBI:15377"/>
        <dbReference type="ChEBI" id="CHEBI:15378"/>
        <dbReference type="ChEBI" id="CHEBI:30807"/>
        <dbReference type="ChEBI" id="CHEBI:57287"/>
        <dbReference type="ChEBI" id="CHEBI:57385"/>
    </reaction>
    <physiologicalReaction direction="left-to-right" evidence="23">
        <dbReference type="Rhea" id="RHEA:40120"/>
    </physiologicalReaction>
</comment>
<keyword evidence="11" id="KW-0472">Membrane</keyword>
<evidence type="ECO:0000256" key="21">
    <source>
        <dbReference type="ARBA" id="ARBA00047969"/>
    </source>
</evidence>
<evidence type="ECO:0000259" key="24">
    <source>
        <dbReference type="Pfam" id="PF03061"/>
    </source>
</evidence>
<dbReference type="EC" id="3.1.2.2" evidence="16"/>
<dbReference type="GO" id="GO:0016790">
    <property type="term" value="F:thiolester hydrolase activity"/>
    <property type="evidence" value="ECO:0007669"/>
    <property type="project" value="UniProtKB-ARBA"/>
</dbReference>
<evidence type="ECO:0000256" key="17">
    <source>
        <dbReference type="ARBA" id="ARBA00040123"/>
    </source>
</evidence>
<dbReference type="Gene3D" id="3.10.129.10">
    <property type="entry name" value="Hotdog Thioesterase"/>
    <property type="match status" value="1"/>
</dbReference>
<comment type="subcellular location">
    <subcellularLocation>
        <location evidence="3">Cell projection</location>
        <location evidence="3">Ruffle membrane</location>
    </subcellularLocation>
    <subcellularLocation>
        <location evidence="2">Cytoplasm</location>
    </subcellularLocation>
    <subcellularLocation>
        <location evidence="1">Membrane</location>
        <topology evidence="1">Peripheral membrane protein</topology>
    </subcellularLocation>
</comment>
<evidence type="ECO:0000313" key="26">
    <source>
        <dbReference type="Proteomes" id="UP000752292"/>
    </source>
</evidence>
<comment type="similarity">
    <text evidence="15">Belongs to the THEM4/THEM5 thioesterase family.</text>
</comment>
<dbReference type="PANTHER" id="PTHR12418">
    <property type="entry name" value="ACYL-COENZYME A THIOESTERASE THEM4"/>
    <property type="match status" value="1"/>
</dbReference>
<dbReference type="Pfam" id="PF03061">
    <property type="entry name" value="4HBT"/>
    <property type="match status" value="1"/>
</dbReference>
<keyword evidence="7" id="KW-0378">Hydrolase</keyword>
<proteinExistence type="inferred from homology"/>
<comment type="caution">
    <text evidence="25">The sequence shown here is derived from an EMBL/GenBank/DDBJ whole genome shotgun (WGS) entry which is preliminary data.</text>
</comment>
<feature type="domain" description="Thioesterase" evidence="24">
    <location>
        <begin position="50"/>
        <end position="115"/>
    </location>
</feature>
<evidence type="ECO:0000256" key="1">
    <source>
        <dbReference type="ARBA" id="ARBA00004170"/>
    </source>
</evidence>
<dbReference type="Proteomes" id="UP000752292">
    <property type="component" value="Unassembled WGS sequence"/>
</dbReference>
<keyword evidence="8" id="KW-0276">Fatty acid metabolism</keyword>
<dbReference type="InterPro" id="IPR052365">
    <property type="entry name" value="THEM4/THEM5_acyl-CoA_thioest"/>
</dbReference>
<dbReference type="InterPro" id="IPR029069">
    <property type="entry name" value="HotDog_dom_sf"/>
</dbReference>
<evidence type="ECO:0000313" key="25">
    <source>
        <dbReference type="EMBL" id="MBI4251952.1"/>
    </source>
</evidence>
<protein>
    <recommendedName>
        <fullName evidence="17">Acyl-coenzyme A thioesterase THEM4</fullName>
        <ecNumber evidence="16">3.1.2.2</ecNumber>
    </recommendedName>
    <alternativeName>
        <fullName evidence="18">Thioesterase superfamily member 4</fullName>
    </alternativeName>
</protein>
<evidence type="ECO:0000256" key="8">
    <source>
        <dbReference type="ARBA" id="ARBA00022832"/>
    </source>
</evidence>
<evidence type="ECO:0000256" key="19">
    <source>
        <dbReference type="ARBA" id="ARBA00047588"/>
    </source>
</evidence>
<evidence type="ECO:0000256" key="14">
    <source>
        <dbReference type="ARBA" id="ARBA00037002"/>
    </source>
</evidence>
<dbReference type="GO" id="GO:0005737">
    <property type="term" value="C:cytoplasm"/>
    <property type="evidence" value="ECO:0007669"/>
    <property type="project" value="UniProtKB-SubCell"/>
</dbReference>
<evidence type="ECO:0000256" key="5">
    <source>
        <dbReference type="ARBA" id="ARBA00022490"/>
    </source>
</evidence>
<dbReference type="CDD" id="cd03443">
    <property type="entry name" value="PaaI_thioesterase"/>
    <property type="match status" value="1"/>
</dbReference>
<evidence type="ECO:0000256" key="16">
    <source>
        <dbReference type="ARBA" id="ARBA00038848"/>
    </source>
</evidence>
<comment type="catalytic activity">
    <reaction evidence="14">
        <text>(9Z)-octadecenoyl-CoA + H2O = (9Z)-octadecenoate + CoA + H(+)</text>
        <dbReference type="Rhea" id="RHEA:40139"/>
        <dbReference type="ChEBI" id="CHEBI:15377"/>
        <dbReference type="ChEBI" id="CHEBI:15378"/>
        <dbReference type="ChEBI" id="CHEBI:30823"/>
        <dbReference type="ChEBI" id="CHEBI:57287"/>
        <dbReference type="ChEBI" id="CHEBI:57387"/>
    </reaction>
    <physiologicalReaction direction="left-to-right" evidence="14">
        <dbReference type="Rhea" id="RHEA:40140"/>
    </physiologicalReaction>
</comment>
<keyword evidence="5" id="KW-0963">Cytoplasm</keyword>